<feature type="domain" description="DUF4440" evidence="2">
    <location>
        <begin position="32"/>
        <end position="130"/>
    </location>
</feature>
<dbReference type="Gene3D" id="3.10.450.50">
    <property type="match status" value="1"/>
</dbReference>
<gene>
    <name evidence="3" type="ORF">HUO12_12120</name>
</gene>
<dbReference type="SUPFAM" id="SSF54427">
    <property type="entry name" value="NTF2-like"/>
    <property type="match status" value="1"/>
</dbReference>
<evidence type="ECO:0000256" key="1">
    <source>
        <dbReference type="SAM" id="SignalP"/>
    </source>
</evidence>
<protein>
    <submittedName>
        <fullName evidence="3">Nuclear transport factor 2 family protein</fullName>
    </submittedName>
</protein>
<sequence length="139" mass="15209">MFRCLLLSAIGALSLANAQSIMAPDEGAIRGSLETVRMAALESEPEKAGQIFANDLVLISQSGKVYGREAALFDLGNGFEAWDNSEVAVRLSEGRAIVTYINARTRTGMSEARFRVMQVWEKREDAGWVIIAQSSVRLN</sequence>
<proteinExistence type="predicted"/>
<reference evidence="3 4" key="1">
    <citation type="submission" date="2020-06" db="EMBL/GenBank/DDBJ databases">
        <title>Altererythrobacter lutimaris sp. nov., a marine bacterium isolated from a tidal flat.</title>
        <authorList>
            <person name="Kim D."/>
            <person name="Yoo Y."/>
            <person name="Kim J.-J."/>
        </authorList>
    </citation>
    <scope>NUCLEOTIDE SEQUENCE [LARGE SCALE GENOMIC DNA]</scope>
    <source>
        <strain evidence="3 4">JGD-16</strain>
    </source>
</reference>
<dbReference type="EMBL" id="JABWTA010000001">
    <property type="protein sequence ID" value="NVE95645.1"/>
    <property type="molecule type" value="Genomic_DNA"/>
</dbReference>
<dbReference type="InterPro" id="IPR032710">
    <property type="entry name" value="NTF2-like_dom_sf"/>
</dbReference>
<keyword evidence="1" id="KW-0732">Signal</keyword>
<name>A0A850HDY1_9SPHN</name>
<dbReference type="InterPro" id="IPR027843">
    <property type="entry name" value="DUF4440"/>
</dbReference>
<dbReference type="AlphaFoldDB" id="A0A850HDY1"/>
<feature type="chain" id="PRO_5032591322" evidence="1">
    <location>
        <begin position="24"/>
        <end position="139"/>
    </location>
</feature>
<dbReference type="Proteomes" id="UP000546031">
    <property type="component" value="Unassembled WGS sequence"/>
</dbReference>
<dbReference type="Pfam" id="PF14534">
    <property type="entry name" value="DUF4440"/>
    <property type="match status" value="1"/>
</dbReference>
<evidence type="ECO:0000313" key="4">
    <source>
        <dbReference type="Proteomes" id="UP000546031"/>
    </source>
</evidence>
<feature type="signal peptide" evidence="1">
    <location>
        <begin position="1"/>
        <end position="23"/>
    </location>
</feature>
<accession>A0A850HDY1</accession>
<comment type="caution">
    <text evidence="3">The sequence shown here is derived from an EMBL/GenBank/DDBJ whole genome shotgun (WGS) entry which is preliminary data.</text>
</comment>
<organism evidence="3 4">
    <name type="scientific">Altererythrobacter lutimaris</name>
    <dbReference type="NCBI Taxonomy" id="2743979"/>
    <lineage>
        <taxon>Bacteria</taxon>
        <taxon>Pseudomonadati</taxon>
        <taxon>Pseudomonadota</taxon>
        <taxon>Alphaproteobacteria</taxon>
        <taxon>Sphingomonadales</taxon>
        <taxon>Erythrobacteraceae</taxon>
        <taxon>Altererythrobacter</taxon>
    </lineage>
</organism>
<evidence type="ECO:0000313" key="3">
    <source>
        <dbReference type="EMBL" id="NVE95645.1"/>
    </source>
</evidence>
<evidence type="ECO:0000259" key="2">
    <source>
        <dbReference type="Pfam" id="PF14534"/>
    </source>
</evidence>
<keyword evidence="4" id="KW-1185">Reference proteome</keyword>